<evidence type="ECO:0000259" key="8">
    <source>
        <dbReference type="Pfam" id="PF15512"/>
    </source>
</evidence>
<evidence type="ECO:0000313" key="11">
    <source>
        <dbReference type="Proteomes" id="UP000276834"/>
    </source>
</evidence>
<evidence type="ECO:0000256" key="3">
    <source>
        <dbReference type="ARBA" id="ARBA00022737"/>
    </source>
</evidence>
<keyword evidence="4" id="KW-0227">DNA damage</keyword>
<evidence type="ECO:0000256" key="6">
    <source>
        <dbReference type="ARBA" id="ARBA00023242"/>
    </source>
</evidence>
<dbReference type="InterPro" id="IPR045145">
    <property type="entry name" value="PTHR15271"/>
</dbReference>
<proteinExistence type="predicted"/>
<dbReference type="OrthoDB" id="71227at2759"/>
<evidence type="ECO:0000256" key="5">
    <source>
        <dbReference type="ARBA" id="ARBA00023204"/>
    </source>
</evidence>
<dbReference type="GO" id="GO:0006334">
    <property type="term" value="P:nucleosome assembly"/>
    <property type="evidence" value="ECO:0007669"/>
    <property type="project" value="TreeGrafter"/>
</dbReference>
<feature type="domain" description="Chromatin assembly factor 1 subunit B C-terminal" evidence="8">
    <location>
        <begin position="235"/>
        <end position="354"/>
    </location>
</feature>
<feature type="domain" description="CAF1B/HIR1 beta-propeller" evidence="9">
    <location>
        <begin position="1"/>
        <end position="134"/>
    </location>
</feature>
<dbReference type="AlphaFoldDB" id="A0A3L8Q9U2"/>
<dbReference type="GO" id="GO:0006335">
    <property type="term" value="P:DNA replication-dependent chromatin assembly"/>
    <property type="evidence" value="ECO:0007669"/>
    <property type="project" value="InterPro"/>
</dbReference>
<evidence type="ECO:0000256" key="4">
    <source>
        <dbReference type="ARBA" id="ARBA00022763"/>
    </source>
</evidence>
<dbReference type="SUPFAM" id="SSF50978">
    <property type="entry name" value="WD40 repeat-like"/>
    <property type="match status" value="1"/>
</dbReference>
<evidence type="ECO:0000256" key="1">
    <source>
        <dbReference type="ARBA" id="ARBA00004123"/>
    </source>
</evidence>
<comment type="caution">
    <text evidence="10">The sequence shown here is derived from an EMBL/GenBank/DDBJ whole genome shotgun (WGS) entry which is preliminary data.</text>
</comment>
<keyword evidence="6" id="KW-0539">Nucleus</keyword>
<evidence type="ECO:0000313" key="10">
    <source>
        <dbReference type="EMBL" id="RLV64050.1"/>
    </source>
</evidence>
<keyword evidence="11" id="KW-1185">Reference proteome</keyword>
<dbReference type="InterPro" id="IPR055410">
    <property type="entry name" value="Beta-prop_CAF1B_HIR1"/>
</dbReference>
<sequence length="363" mass="38578">GCVESGENVTNTTYVFSRNNLKRPVGHLPCPGKGTLAVRCCPVYFELRGASAKDEISAKSPPALFNLPYRLVFAVASEDSVLFYDTEQSFPFGYVSNIHYHTLSDISWSSDGSFLAISSTDGYCSFVTFEEDELGVPLKEKPQIHVRTPGAAADKKTKKNQSHKVISPSSKLAEGTPPSKDPPLQPRTPSTAGKELPPTPVGIKTAPVPSPPTPVGIKTAPVPSPPTPVGIKTAPVPSPSTPVGIKTTPVPSPSTPVGIKTAPVPSPEERRSSQGGTQSSRAPQPRRVTLTTLQSCFKTPRRINLISLKPDTPTSADPDPAPTPPSSQQEHENPLPSDESHQAPPAPKRARTEELSLPGDQTS</sequence>
<dbReference type="GO" id="GO:0033186">
    <property type="term" value="C:CAF-1 complex"/>
    <property type="evidence" value="ECO:0007669"/>
    <property type="project" value="TreeGrafter"/>
</dbReference>
<feature type="compositionally biased region" description="Basic and acidic residues" evidence="7">
    <location>
        <begin position="329"/>
        <end position="341"/>
    </location>
</feature>
<evidence type="ECO:0008006" key="12">
    <source>
        <dbReference type="Google" id="ProtNLM"/>
    </source>
</evidence>
<feature type="non-terminal residue" evidence="10">
    <location>
        <position position="363"/>
    </location>
</feature>
<dbReference type="PANTHER" id="PTHR15271:SF4">
    <property type="entry name" value="CHROMATIN ASSEMBLY FACTOR 1 SUBUNIT B"/>
    <property type="match status" value="1"/>
</dbReference>
<dbReference type="Pfam" id="PF24105">
    <property type="entry name" value="Beta-prop_CAF1B_HIR1"/>
    <property type="match status" value="1"/>
</dbReference>
<dbReference type="GO" id="GO:0005634">
    <property type="term" value="C:nucleus"/>
    <property type="evidence" value="ECO:0007669"/>
    <property type="project" value="UniProtKB-SubCell"/>
</dbReference>
<reference evidence="10 11" key="1">
    <citation type="journal article" date="2018" name="Proc. R. Soc. B">
        <title>A non-coding region near Follistatin controls head colour polymorphism in the Gouldian finch.</title>
        <authorList>
            <person name="Toomey M.B."/>
            <person name="Marques C.I."/>
            <person name="Andrade P."/>
            <person name="Araujo P.M."/>
            <person name="Sabatino S."/>
            <person name="Gazda M.A."/>
            <person name="Afonso S."/>
            <person name="Lopes R.J."/>
            <person name="Corbo J.C."/>
            <person name="Carneiro M."/>
        </authorList>
    </citation>
    <scope>NUCLEOTIDE SEQUENCE [LARGE SCALE GENOMIC DNA]</scope>
    <source>
        <strain evidence="10">Red01</strain>
        <tissue evidence="10">Muscle</tissue>
    </source>
</reference>
<name>A0A3L8Q9U2_CHLGU</name>
<keyword evidence="3" id="KW-0677">Repeat</keyword>
<dbReference type="GO" id="GO:0006281">
    <property type="term" value="P:DNA repair"/>
    <property type="evidence" value="ECO:0007669"/>
    <property type="project" value="UniProtKB-KW"/>
</dbReference>
<organism evidence="10 11">
    <name type="scientific">Chloebia gouldiae</name>
    <name type="common">Gouldian finch</name>
    <name type="synonym">Erythrura gouldiae</name>
    <dbReference type="NCBI Taxonomy" id="44316"/>
    <lineage>
        <taxon>Eukaryota</taxon>
        <taxon>Metazoa</taxon>
        <taxon>Chordata</taxon>
        <taxon>Craniata</taxon>
        <taxon>Vertebrata</taxon>
        <taxon>Euteleostomi</taxon>
        <taxon>Archelosauria</taxon>
        <taxon>Archosauria</taxon>
        <taxon>Dinosauria</taxon>
        <taxon>Saurischia</taxon>
        <taxon>Theropoda</taxon>
        <taxon>Coelurosauria</taxon>
        <taxon>Aves</taxon>
        <taxon>Neognathae</taxon>
        <taxon>Neoaves</taxon>
        <taxon>Telluraves</taxon>
        <taxon>Australaves</taxon>
        <taxon>Passeriformes</taxon>
        <taxon>Passeroidea</taxon>
        <taxon>Passeridae</taxon>
        <taxon>Chloebia</taxon>
    </lineage>
</organism>
<feature type="region of interest" description="Disordered" evidence="7">
    <location>
        <begin position="140"/>
        <end position="363"/>
    </location>
</feature>
<dbReference type="InterPro" id="IPR036322">
    <property type="entry name" value="WD40_repeat_dom_sf"/>
</dbReference>
<protein>
    <recommendedName>
        <fullName evidence="12">Chromatin assembly factor 1 subunit B C-terminal domain-containing protein</fullName>
    </recommendedName>
</protein>
<evidence type="ECO:0000256" key="2">
    <source>
        <dbReference type="ARBA" id="ARBA00022574"/>
    </source>
</evidence>
<feature type="non-terminal residue" evidence="10">
    <location>
        <position position="1"/>
    </location>
</feature>
<comment type="subcellular location">
    <subcellularLocation>
        <location evidence="1">Nucleus</location>
    </subcellularLocation>
</comment>
<dbReference type="EMBL" id="QUSF01001413">
    <property type="protein sequence ID" value="RLV64050.1"/>
    <property type="molecule type" value="Genomic_DNA"/>
</dbReference>
<dbReference type="Proteomes" id="UP000276834">
    <property type="component" value="Unassembled WGS sequence"/>
</dbReference>
<evidence type="ECO:0000256" key="7">
    <source>
        <dbReference type="SAM" id="MobiDB-lite"/>
    </source>
</evidence>
<keyword evidence="2" id="KW-0853">WD repeat</keyword>
<evidence type="ECO:0000259" key="9">
    <source>
        <dbReference type="Pfam" id="PF24105"/>
    </source>
</evidence>
<accession>A0A3L8Q9U2</accession>
<dbReference type="InterPro" id="IPR029129">
    <property type="entry name" value="CAF1_p60_C"/>
</dbReference>
<dbReference type="PANTHER" id="PTHR15271">
    <property type="entry name" value="CHROMATIN ASSEMBLY FACTOR 1 SUBUNIT B"/>
    <property type="match status" value="1"/>
</dbReference>
<keyword evidence="5" id="KW-0234">DNA repair</keyword>
<dbReference type="STRING" id="44316.ENSEGOP00005012983"/>
<dbReference type="Pfam" id="PF15512">
    <property type="entry name" value="CAF-1_p60_C"/>
    <property type="match status" value="1"/>
</dbReference>
<gene>
    <name evidence="10" type="ORF">DV515_00017646</name>
</gene>